<evidence type="ECO:0000256" key="6">
    <source>
        <dbReference type="ARBA" id="ARBA00023310"/>
    </source>
</evidence>
<name>M1JF14_9EUKA</name>
<keyword evidence="2 7" id="KW-0812">Transmembrane</keyword>
<dbReference type="GO" id="GO:0006754">
    <property type="term" value="P:ATP biosynthetic process"/>
    <property type="evidence" value="ECO:0007669"/>
    <property type="project" value="UniProtKB-KW"/>
</dbReference>
<dbReference type="RefSeq" id="YP_007476167.1">
    <property type="nucleotide sequence ID" value="NC_020369.1"/>
</dbReference>
<evidence type="ECO:0000256" key="7">
    <source>
        <dbReference type="SAM" id="Phobius"/>
    </source>
</evidence>
<dbReference type="EMBL" id="KC573039">
    <property type="protein sequence ID" value="AGE93668.1"/>
    <property type="molecule type" value="Genomic_DNA"/>
</dbReference>
<dbReference type="InterPro" id="IPR003319">
    <property type="entry name" value="YMF19-like_N"/>
</dbReference>
<keyword evidence="3 7" id="KW-1133">Transmembrane helix</keyword>
<dbReference type="EC" id="3.6.3.14" evidence="9"/>
<comment type="subcellular location">
    <subcellularLocation>
        <location evidence="1">Mitochondrion membrane</location>
    </subcellularLocation>
</comment>
<reference evidence="9" key="1">
    <citation type="journal article" date="2009" name="BMC Evol. Biol.">
        <title>Phylogenomic analyses predict sistergroup relationship of nucleariids and fungi and paraphyly of zygomycetes with significant support.</title>
        <authorList>
            <person name="Liu Y."/>
            <person name="Steenkamp E.T."/>
            <person name="Brinkmann H."/>
            <person name="Forget L."/>
            <person name="Philippe H."/>
            <person name="Lang B.F."/>
        </authorList>
    </citation>
    <scope>NUCLEOTIDE SEQUENCE</scope>
    <source>
        <strain evidence="9">CCAP 1552/2</strain>
    </source>
</reference>
<organism evidence="9">
    <name type="scientific">Nuclearia simplex</name>
    <dbReference type="NCBI Taxonomy" id="154970"/>
    <lineage>
        <taxon>Eukaryota</taxon>
        <taxon>Rotosphaerida</taxon>
        <taxon>Nucleariidae</taxon>
        <taxon>Nuclearia</taxon>
    </lineage>
</organism>
<dbReference type="GeneID" id="14659559"/>
<sequence>MPQLEIQTFISQYMWFFFGNFFIVYTLIYTKFIPNIHTRNFIINELSFEKKGPVKINENFSAGLLPKDSIGDAIKTSVIETNSISAPKASFNTSMIKKEIHYLIIKINYNSSASGSANL</sequence>
<dbReference type="AlphaFoldDB" id="M1JF14"/>
<evidence type="ECO:0000256" key="4">
    <source>
        <dbReference type="ARBA" id="ARBA00023128"/>
    </source>
</evidence>
<reference evidence="9" key="2">
    <citation type="submission" date="2012-12" db="EMBL/GenBank/DDBJ databases">
        <authorList>
            <person name="Lang B.F."/>
        </authorList>
    </citation>
    <scope>NUCLEOTIDE SEQUENCE</scope>
    <source>
        <strain evidence="9">CCAP 1552/2</strain>
    </source>
</reference>
<protein>
    <submittedName>
        <fullName evidence="9">ATP synthase F0 subunit 8</fullName>
        <ecNumber evidence="9">3.6.3.14</ecNumber>
    </submittedName>
</protein>
<dbReference type="Pfam" id="PF02326">
    <property type="entry name" value="YMF19"/>
    <property type="match status" value="1"/>
</dbReference>
<geneLocation type="mitochondrion" evidence="9"/>
<keyword evidence="5 7" id="KW-0472">Membrane</keyword>
<evidence type="ECO:0000256" key="5">
    <source>
        <dbReference type="ARBA" id="ARBA00023136"/>
    </source>
</evidence>
<proteinExistence type="predicted"/>
<keyword evidence="4 9" id="KW-0496">Mitochondrion</keyword>
<accession>M1JF14</accession>
<keyword evidence="9" id="KW-0378">Hydrolase</keyword>
<feature type="transmembrane region" description="Helical" evidence="7">
    <location>
        <begin position="12"/>
        <end position="30"/>
    </location>
</feature>
<evidence type="ECO:0000256" key="3">
    <source>
        <dbReference type="ARBA" id="ARBA00022989"/>
    </source>
</evidence>
<evidence type="ECO:0000256" key="1">
    <source>
        <dbReference type="ARBA" id="ARBA00004325"/>
    </source>
</evidence>
<dbReference type="GO" id="GO:0031966">
    <property type="term" value="C:mitochondrial membrane"/>
    <property type="evidence" value="ECO:0007669"/>
    <property type="project" value="UniProtKB-SubCell"/>
</dbReference>
<gene>
    <name evidence="9" type="primary">atp8</name>
</gene>
<feature type="domain" description="ATP synthase YMF19-like N-terminal" evidence="8">
    <location>
        <begin position="2"/>
        <end position="68"/>
    </location>
</feature>
<keyword evidence="6" id="KW-0066">ATP synthesis</keyword>
<evidence type="ECO:0000256" key="2">
    <source>
        <dbReference type="ARBA" id="ARBA00022692"/>
    </source>
</evidence>
<evidence type="ECO:0000313" key="9">
    <source>
        <dbReference type="EMBL" id="AGE93668.1"/>
    </source>
</evidence>
<evidence type="ECO:0000259" key="8">
    <source>
        <dbReference type="Pfam" id="PF02326"/>
    </source>
</evidence>
<dbReference type="GO" id="GO:0016787">
    <property type="term" value="F:hydrolase activity"/>
    <property type="evidence" value="ECO:0007669"/>
    <property type="project" value="UniProtKB-KW"/>
</dbReference>